<dbReference type="EMBL" id="CP024903">
    <property type="protein sequence ID" value="AXF24423.1"/>
    <property type="molecule type" value="Genomic_DNA"/>
</dbReference>
<dbReference type="Pfam" id="PF06224">
    <property type="entry name" value="AlkZ-like"/>
    <property type="match status" value="1"/>
</dbReference>
<accession>A0A2Z5N4B8</accession>
<dbReference type="AlphaFoldDB" id="A0A2Z5N4B8"/>
<dbReference type="PANTHER" id="PTHR38479:SF2">
    <property type="entry name" value="WINGED HELIX DNA-BINDING DOMAIN-CONTAINING PROTEIN"/>
    <property type="match status" value="1"/>
</dbReference>
<evidence type="ECO:0000313" key="1">
    <source>
        <dbReference type="EMBL" id="AXF24423.1"/>
    </source>
</evidence>
<dbReference type="InterPro" id="IPR009351">
    <property type="entry name" value="AlkZ-like"/>
</dbReference>
<reference evidence="1 2" key="1">
    <citation type="journal article" date="2018" name="ISME J.">
        <title>Involvement of Burkholderiaceae and sulfurous volatiles in disease-suppressive soils.</title>
        <authorList>
            <person name="Carrion V.J."/>
            <person name="Cordovez V."/>
            <person name="Tyc O."/>
            <person name="Etalo D.W."/>
            <person name="de Bruijn I."/>
            <person name="de Jager V.C."/>
            <person name="Medema M.H."/>
            <person name="Eberl L."/>
            <person name="Raaijmakers J.M."/>
        </authorList>
    </citation>
    <scope>NUCLEOTIDE SEQUENCE [LARGE SCALE GENOMIC DNA]</scope>
    <source>
        <strain evidence="2">mHSR5</strain>
    </source>
</reference>
<sequence length="334" mass="38203">MTLVGRLAFAGAQASLTPPDRCALVKAPLMRSTLHYVLGEEFAELHCATLDYRIARRYRSLRRLGWDDGAIQALRRNFIDLVPEGEVSEEELFDLARKVLHHAGIPWRGVSDAHVAWQLCRLLWDNGDLRMINAASSWRSEQRCFRRWDIPRVEPRNAMNHLILRYIAAYGPVSPTDIAWWSAPGARHLKRSLDDLLSMKKIVAISVADRTLYAMHDDVRSPVIAANDCDPVYLAYEDPFIKAYFDTRDRYASPYALSRLFHSTGEAKACVLIHGRVRGIWEAAPQGDFAHLTLCPALSRAESERAIEMWEKHLSALYETEQRREVLLDTKSYQ</sequence>
<organism evidence="1 2">
    <name type="scientific">Burkholderia pyrrocinia</name>
    <name type="common">Pseudomonas pyrrocinia</name>
    <dbReference type="NCBI Taxonomy" id="60550"/>
    <lineage>
        <taxon>Bacteria</taxon>
        <taxon>Pseudomonadati</taxon>
        <taxon>Pseudomonadota</taxon>
        <taxon>Betaproteobacteria</taxon>
        <taxon>Burkholderiales</taxon>
        <taxon>Burkholderiaceae</taxon>
        <taxon>Burkholderia</taxon>
        <taxon>Burkholderia cepacia complex</taxon>
    </lineage>
</organism>
<gene>
    <name evidence="1" type="ORF">CUJ89_29445</name>
</gene>
<dbReference type="Proteomes" id="UP000253104">
    <property type="component" value="Chromosome mHSR5_B"/>
</dbReference>
<dbReference type="RefSeq" id="WP_114180799.1">
    <property type="nucleotide sequence ID" value="NZ_CP024903.1"/>
</dbReference>
<name>A0A2Z5N4B8_BURPY</name>
<protein>
    <recommendedName>
        <fullName evidence="3">Winged helix DNA-binding domain-containing protein</fullName>
    </recommendedName>
</protein>
<evidence type="ECO:0000313" key="2">
    <source>
        <dbReference type="Proteomes" id="UP000253104"/>
    </source>
</evidence>
<proteinExistence type="predicted"/>
<evidence type="ECO:0008006" key="3">
    <source>
        <dbReference type="Google" id="ProtNLM"/>
    </source>
</evidence>
<dbReference type="OrthoDB" id="9148135at2"/>
<dbReference type="PANTHER" id="PTHR38479">
    <property type="entry name" value="LMO0824 PROTEIN"/>
    <property type="match status" value="1"/>
</dbReference>